<dbReference type="InterPro" id="IPR024051">
    <property type="entry name" value="AICAR_Tfase_dup_dom_sf"/>
</dbReference>
<accession>T1BMC8</accession>
<feature type="compositionally biased region" description="Basic residues" evidence="1">
    <location>
        <begin position="133"/>
        <end position="143"/>
    </location>
</feature>
<dbReference type="Pfam" id="PF01808">
    <property type="entry name" value="AICARFT_IMPCHas"/>
    <property type="match status" value="1"/>
</dbReference>
<dbReference type="GO" id="GO:0006164">
    <property type="term" value="P:purine nucleotide biosynthetic process"/>
    <property type="evidence" value="ECO:0007669"/>
    <property type="project" value="InterPro"/>
</dbReference>
<feature type="non-terminal residue" evidence="2">
    <location>
        <position position="1"/>
    </location>
</feature>
<reference evidence="2" key="1">
    <citation type="submission" date="2013-08" db="EMBL/GenBank/DDBJ databases">
        <authorList>
            <person name="Mendez C."/>
            <person name="Richter M."/>
            <person name="Ferrer M."/>
            <person name="Sanchez J."/>
        </authorList>
    </citation>
    <scope>NUCLEOTIDE SEQUENCE</scope>
</reference>
<dbReference type="SMART" id="SM00798">
    <property type="entry name" value="AICARFT_IMPCHas"/>
    <property type="match status" value="1"/>
</dbReference>
<evidence type="ECO:0000256" key="1">
    <source>
        <dbReference type="SAM" id="MobiDB-lite"/>
    </source>
</evidence>
<dbReference type="EMBL" id="AUZX01004917">
    <property type="protein sequence ID" value="EQD69653.1"/>
    <property type="molecule type" value="Genomic_DNA"/>
</dbReference>
<reference evidence="2" key="2">
    <citation type="journal article" date="2014" name="ISME J.">
        <title>Microbial stratification in low pH oxic and suboxic macroscopic growths along an acid mine drainage.</title>
        <authorList>
            <person name="Mendez-Garcia C."/>
            <person name="Mesa V."/>
            <person name="Sprenger R.R."/>
            <person name="Richter M."/>
            <person name="Diez M.S."/>
            <person name="Solano J."/>
            <person name="Bargiela R."/>
            <person name="Golyshina O.V."/>
            <person name="Manteca A."/>
            <person name="Ramos J.L."/>
            <person name="Gallego J.R."/>
            <person name="Llorente I."/>
            <person name="Martins Dos Santos V.A."/>
            <person name="Jensen O.N."/>
            <person name="Pelaez A.I."/>
            <person name="Sanchez J."/>
            <person name="Ferrer M."/>
        </authorList>
    </citation>
    <scope>NUCLEOTIDE SEQUENCE</scope>
</reference>
<dbReference type="GO" id="GO:0003937">
    <property type="term" value="F:IMP cyclohydrolase activity"/>
    <property type="evidence" value="ECO:0007669"/>
    <property type="project" value="InterPro"/>
</dbReference>
<dbReference type="InterPro" id="IPR002695">
    <property type="entry name" value="PurH-like"/>
</dbReference>
<dbReference type="InterPro" id="IPR016193">
    <property type="entry name" value="Cytidine_deaminase-like"/>
</dbReference>
<dbReference type="Gene3D" id="3.40.140.20">
    <property type="match status" value="1"/>
</dbReference>
<dbReference type="GO" id="GO:0004643">
    <property type="term" value="F:phosphoribosylaminoimidazolecarboxamide formyltransferase activity"/>
    <property type="evidence" value="ECO:0007669"/>
    <property type="project" value="InterPro"/>
</dbReference>
<evidence type="ECO:0000313" key="2">
    <source>
        <dbReference type="EMBL" id="EQD69653.1"/>
    </source>
</evidence>
<keyword evidence="2" id="KW-0808">Transferase</keyword>
<gene>
    <name evidence="2" type="ORF">B1A_06784</name>
</gene>
<dbReference type="AlphaFoldDB" id="T1BMC8"/>
<keyword evidence="2" id="KW-0378">Hydrolase</keyword>
<protein>
    <submittedName>
        <fullName evidence="2">Bifunctional phosphoribosylaminoimidazolecarboxamide formyltransferase/IMP cyclohydrolase</fullName>
    </submittedName>
</protein>
<name>T1BMC8_9ZZZZ</name>
<comment type="caution">
    <text evidence="2">The sequence shown here is derived from an EMBL/GenBank/DDBJ whole genome shotgun (WGS) entry which is preliminary data.</text>
</comment>
<organism evidence="2">
    <name type="scientific">mine drainage metagenome</name>
    <dbReference type="NCBI Taxonomy" id="410659"/>
    <lineage>
        <taxon>unclassified sequences</taxon>
        <taxon>metagenomes</taxon>
        <taxon>ecological metagenomes</taxon>
    </lineage>
</organism>
<feature type="region of interest" description="Disordered" evidence="1">
    <location>
        <begin position="120"/>
        <end position="143"/>
    </location>
</feature>
<dbReference type="SUPFAM" id="SSF53927">
    <property type="entry name" value="Cytidine deaminase-like"/>
    <property type="match status" value="1"/>
</dbReference>
<sequence>TAAPSLSTGRSTPGVLDRLKGIYVDLLSAPAFDGSAVPSFERRAKLKVLEIDPAHRPAVSWVAHSALDRLLLEVADRRQLAPGEFRQVTRRSATPEQLCALDFAWRVVRHAKSNAIVLAGAPPRSGSVPARRPGSRRSNSRSA</sequence>
<proteinExistence type="predicted"/>